<reference evidence="3" key="1">
    <citation type="submission" date="2018-06" db="EMBL/GenBank/DDBJ databases">
        <authorList>
            <person name="Guldener U."/>
        </authorList>
    </citation>
    <scope>NUCLEOTIDE SEQUENCE [LARGE SCALE GENOMIC DNA]</scope>
    <source>
        <strain evidence="3">UTAD17</strain>
    </source>
</reference>
<evidence type="ECO:0000256" key="1">
    <source>
        <dbReference type="SAM" id="Phobius"/>
    </source>
</evidence>
<protein>
    <submittedName>
        <fullName evidence="2">Uncharacterized protein</fullName>
    </submittedName>
</protein>
<gene>
    <name evidence="2" type="ORF">SCODWIG_03124</name>
</gene>
<dbReference type="EMBL" id="UFAJ01000670">
    <property type="protein sequence ID" value="SSD61363.1"/>
    <property type="molecule type" value="Genomic_DNA"/>
</dbReference>
<evidence type="ECO:0000313" key="2">
    <source>
        <dbReference type="EMBL" id="SSD61363.1"/>
    </source>
</evidence>
<accession>A0A376B9K2</accession>
<dbReference type="VEuPathDB" id="FungiDB:SCODWIG_03124"/>
<evidence type="ECO:0000313" key="3">
    <source>
        <dbReference type="Proteomes" id="UP000262825"/>
    </source>
</evidence>
<keyword evidence="1" id="KW-0472">Membrane</keyword>
<keyword evidence="3" id="KW-1185">Reference proteome</keyword>
<dbReference type="AlphaFoldDB" id="A0A376B9K2"/>
<dbReference type="Proteomes" id="UP000262825">
    <property type="component" value="Unassembled WGS sequence"/>
</dbReference>
<name>A0A376B9K2_9ASCO</name>
<keyword evidence="1" id="KW-0812">Transmembrane</keyword>
<sequence>MKRFNWGENNFLIYMFIGCYFLEFLFILPNFLCFQLPHVVTNGNSESSSNSSLSTQHYICWSQFQLSFKSCTHVSKKFLESAQELLKLLSYLALDLNVTDNKTYEVMHNDQLISTFNTSDLYKINFFGYCKKNKNTNYIYCINKLQGLNLPMIFIKDIGLQFGRISTRNAQLVSDSLLFICEKFIQFINSYSSNNNRNYEDNIYDYILRRIFNIEKYEKMENSILYYSLNYYYVYWEAWKLGNLTYFDNSNTTNKNDTEIFNVSMDTGFYINICRTLFQVMVLAIHLIMPTCTNITISNTITKKDVEDCDNEELMSKKGHSSSPFLNENNI</sequence>
<proteinExistence type="predicted"/>
<organism evidence="2 3">
    <name type="scientific">Saccharomycodes ludwigii</name>
    <dbReference type="NCBI Taxonomy" id="36035"/>
    <lineage>
        <taxon>Eukaryota</taxon>
        <taxon>Fungi</taxon>
        <taxon>Dikarya</taxon>
        <taxon>Ascomycota</taxon>
        <taxon>Saccharomycotina</taxon>
        <taxon>Saccharomycetes</taxon>
        <taxon>Saccharomycodales</taxon>
        <taxon>Saccharomycodaceae</taxon>
        <taxon>Saccharomycodes</taxon>
    </lineage>
</organism>
<dbReference type="PROSITE" id="PS51257">
    <property type="entry name" value="PROKAR_LIPOPROTEIN"/>
    <property type="match status" value="1"/>
</dbReference>
<feature type="transmembrane region" description="Helical" evidence="1">
    <location>
        <begin position="12"/>
        <end position="32"/>
    </location>
</feature>
<keyword evidence="1" id="KW-1133">Transmembrane helix</keyword>